<protein>
    <submittedName>
        <fullName evidence="2">Uncharacterized protein</fullName>
    </submittedName>
</protein>
<evidence type="ECO:0000313" key="3">
    <source>
        <dbReference type="Proteomes" id="UP001321766"/>
    </source>
</evidence>
<dbReference type="Proteomes" id="UP001321766">
    <property type="component" value="Chromosome"/>
</dbReference>
<sequence>MVWLIILAWVVLVAALVVFVLRLAKGESHHQSFTQAMDERSRRKERKSEREREPDESEQQRQPRVAGTAPAFTPQGHNLPLRRAHPYRDPEDTMENPVYINESSVVEVRALGTYPGESAEPTQEAAQVSDQEHSEEQAAQGSLRE</sequence>
<feature type="region of interest" description="Disordered" evidence="1">
    <location>
        <begin position="30"/>
        <end position="97"/>
    </location>
</feature>
<gene>
    <name evidence="2" type="ORF">KIM372_17170</name>
</gene>
<dbReference type="EMBL" id="AP026798">
    <property type="protein sequence ID" value="BDR53810.1"/>
    <property type="molecule type" value="Genomic_DNA"/>
</dbReference>
<organism evidence="2 3">
    <name type="scientific">Bombiscardovia nodaiensis</name>
    <dbReference type="NCBI Taxonomy" id="2932181"/>
    <lineage>
        <taxon>Bacteria</taxon>
        <taxon>Bacillati</taxon>
        <taxon>Actinomycetota</taxon>
        <taxon>Actinomycetes</taxon>
        <taxon>Bifidobacteriales</taxon>
        <taxon>Bifidobacteriaceae</taxon>
        <taxon>Bombiscardovia</taxon>
    </lineage>
</organism>
<keyword evidence="3" id="KW-1185">Reference proteome</keyword>
<feature type="region of interest" description="Disordered" evidence="1">
    <location>
        <begin position="110"/>
        <end position="145"/>
    </location>
</feature>
<evidence type="ECO:0000256" key="1">
    <source>
        <dbReference type="SAM" id="MobiDB-lite"/>
    </source>
</evidence>
<accession>A0ABN6SGU4</accession>
<reference evidence="2 3" key="1">
    <citation type="journal article" date="2023" name="Microbiol. Spectr.">
        <title>Symbiosis of Carpenter Bees with Uncharacterized Lactic Acid Bacteria Showing NAD Auxotrophy.</title>
        <authorList>
            <person name="Kawasaki S."/>
            <person name="Ozawa K."/>
            <person name="Mori T."/>
            <person name="Yamamoto A."/>
            <person name="Ito M."/>
            <person name="Ohkuma M."/>
            <person name="Sakamoto M."/>
            <person name="Matsutani M."/>
        </authorList>
    </citation>
    <scope>NUCLEOTIDE SEQUENCE [LARGE SCALE GENOMIC DNA]</scope>
    <source>
        <strain evidence="2 3">Kim37-2</strain>
    </source>
</reference>
<proteinExistence type="predicted"/>
<name>A0ABN6SGU4_9BIFI</name>
<feature type="compositionally biased region" description="Polar residues" evidence="1">
    <location>
        <begin position="120"/>
        <end position="129"/>
    </location>
</feature>
<evidence type="ECO:0000313" key="2">
    <source>
        <dbReference type="EMBL" id="BDR53810.1"/>
    </source>
</evidence>
<feature type="compositionally biased region" description="Basic and acidic residues" evidence="1">
    <location>
        <begin position="37"/>
        <end position="61"/>
    </location>
</feature>